<feature type="non-terminal residue" evidence="2">
    <location>
        <position position="188"/>
    </location>
</feature>
<dbReference type="AlphaFoldDB" id="A0A177AV87"/>
<accession>A0A177AV87</accession>
<reference evidence="2 3" key="1">
    <citation type="submission" date="2016-04" db="EMBL/GenBank/DDBJ databases">
        <title>The genome of Intoshia linei affirms orthonectids as highly simplified spiralians.</title>
        <authorList>
            <person name="Mikhailov K.V."/>
            <person name="Slusarev G.S."/>
            <person name="Nikitin M.A."/>
            <person name="Logacheva M.D."/>
            <person name="Penin A."/>
            <person name="Aleoshin V."/>
            <person name="Panchin Y.V."/>
        </authorList>
    </citation>
    <scope>NUCLEOTIDE SEQUENCE [LARGE SCALE GENOMIC DNA]</scope>
    <source>
        <strain evidence="2">Intl2013</strain>
        <tissue evidence="2">Whole animal</tissue>
    </source>
</reference>
<organism evidence="2 3">
    <name type="scientific">Intoshia linei</name>
    <dbReference type="NCBI Taxonomy" id="1819745"/>
    <lineage>
        <taxon>Eukaryota</taxon>
        <taxon>Metazoa</taxon>
        <taxon>Spiralia</taxon>
        <taxon>Lophotrochozoa</taxon>
        <taxon>Mesozoa</taxon>
        <taxon>Orthonectida</taxon>
        <taxon>Rhopaluridae</taxon>
        <taxon>Intoshia</taxon>
    </lineage>
</organism>
<feature type="compositionally biased region" description="Acidic residues" evidence="1">
    <location>
        <begin position="41"/>
        <end position="55"/>
    </location>
</feature>
<comment type="caution">
    <text evidence="2">The sequence shown here is derived from an EMBL/GenBank/DDBJ whole genome shotgun (WGS) entry which is preliminary data.</text>
</comment>
<evidence type="ECO:0000313" key="2">
    <source>
        <dbReference type="EMBL" id="OAF65303.1"/>
    </source>
</evidence>
<evidence type="ECO:0000256" key="1">
    <source>
        <dbReference type="SAM" id="MobiDB-lite"/>
    </source>
</evidence>
<sequence>MIVITIRTQPIAEAPNKKIPSALDAYADCPLPKLRKKDPFNEEDDTFDSNSEDESDYKYFSDHLSESDECLSDIDDGIFIGKDGITKWKIYESKLESTNGQFTKFNPSQNTIFDRNNISILNFFKLLFTNDIVDIIIESTNIKIISMQHKYSRTRDAQCIDNNEFHTFLGMKYEIILCQNQTKSRYQF</sequence>
<name>A0A177AV87_9BILA</name>
<gene>
    <name evidence="2" type="ORF">A3Q56_06955</name>
</gene>
<evidence type="ECO:0000313" key="3">
    <source>
        <dbReference type="Proteomes" id="UP000078046"/>
    </source>
</evidence>
<dbReference type="Proteomes" id="UP000078046">
    <property type="component" value="Unassembled WGS sequence"/>
</dbReference>
<feature type="region of interest" description="Disordered" evidence="1">
    <location>
        <begin position="33"/>
        <end position="55"/>
    </location>
</feature>
<protein>
    <recommendedName>
        <fullName evidence="4">PiggyBac transposable element-derived protein domain-containing protein</fullName>
    </recommendedName>
</protein>
<keyword evidence="3" id="KW-1185">Reference proteome</keyword>
<proteinExistence type="predicted"/>
<dbReference type="EMBL" id="LWCA01001353">
    <property type="protein sequence ID" value="OAF65303.1"/>
    <property type="molecule type" value="Genomic_DNA"/>
</dbReference>
<evidence type="ECO:0008006" key="4">
    <source>
        <dbReference type="Google" id="ProtNLM"/>
    </source>
</evidence>